<protein>
    <submittedName>
        <fullName evidence="9">Transcriptional regulator</fullName>
    </submittedName>
</protein>
<gene>
    <name evidence="9" type="primary">licR_1</name>
    <name evidence="9" type="ORF">NCTC12278_01392</name>
</gene>
<dbReference type="STRING" id="1123303.GCA_000372425_00909"/>
<dbReference type="InterPro" id="IPR002178">
    <property type="entry name" value="PTS_EIIA_type-2_dom"/>
</dbReference>
<dbReference type="InterPro" id="IPR036634">
    <property type="entry name" value="PRD_sf"/>
</dbReference>
<dbReference type="Gene3D" id="1.10.10.10">
    <property type="entry name" value="Winged helix-like DNA-binding domain superfamily/Winged helix DNA-binding domain"/>
    <property type="match status" value="1"/>
</dbReference>
<dbReference type="SUPFAM" id="SSF55804">
    <property type="entry name" value="Phoshotransferase/anion transport protein"/>
    <property type="match status" value="1"/>
</dbReference>
<dbReference type="Pfam" id="PF08279">
    <property type="entry name" value="HTH_11"/>
    <property type="match status" value="1"/>
</dbReference>
<evidence type="ECO:0000256" key="5">
    <source>
        <dbReference type="ARBA" id="ARBA00023163"/>
    </source>
</evidence>
<dbReference type="InterPro" id="IPR013011">
    <property type="entry name" value="PTS_EIIB_2"/>
</dbReference>
<accession>A0A2X3WAB3</accession>
<evidence type="ECO:0000259" key="8">
    <source>
        <dbReference type="PROSITE" id="PS51372"/>
    </source>
</evidence>
<dbReference type="InterPro" id="IPR050661">
    <property type="entry name" value="BglG_antiterminators"/>
</dbReference>
<dbReference type="Gene3D" id="1.10.1790.10">
    <property type="entry name" value="PRD domain"/>
    <property type="match status" value="2"/>
</dbReference>
<dbReference type="Pfam" id="PF00359">
    <property type="entry name" value="PTS_EIIA_2"/>
    <property type="match status" value="1"/>
</dbReference>
<dbReference type="InterPro" id="IPR003501">
    <property type="entry name" value="PTS_EIIB_2/3"/>
</dbReference>
<feature type="domain" description="PTS EIIB type-2" evidence="7">
    <location>
        <begin position="404"/>
        <end position="496"/>
    </location>
</feature>
<organism evidence="9 10">
    <name type="scientific">Streptococcus ferus</name>
    <dbReference type="NCBI Taxonomy" id="1345"/>
    <lineage>
        <taxon>Bacteria</taxon>
        <taxon>Bacillati</taxon>
        <taxon>Bacillota</taxon>
        <taxon>Bacilli</taxon>
        <taxon>Lactobacillales</taxon>
        <taxon>Streptococcaceae</taxon>
        <taxon>Streptococcus</taxon>
    </lineage>
</organism>
<dbReference type="GO" id="GO:0008982">
    <property type="term" value="F:protein-N(PI)-phosphohistidine-sugar phosphotransferase activity"/>
    <property type="evidence" value="ECO:0007669"/>
    <property type="project" value="InterPro"/>
</dbReference>
<evidence type="ECO:0000259" key="6">
    <source>
        <dbReference type="PROSITE" id="PS51094"/>
    </source>
</evidence>
<dbReference type="Gene3D" id="3.40.50.2300">
    <property type="match status" value="1"/>
</dbReference>
<dbReference type="Pfam" id="PF00874">
    <property type="entry name" value="PRD"/>
    <property type="match status" value="2"/>
</dbReference>
<dbReference type="InterPro" id="IPR016152">
    <property type="entry name" value="PTrfase/Anion_transptr"/>
</dbReference>
<proteinExistence type="predicted"/>
<keyword evidence="5" id="KW-0804">Transcription</keyword>
<keyword evidence="4" id="KW-0010">Activator</keyword>
<dbReference type="InterPro" id="IPR036388">
    <property type="entry name" value="WH-like_DNA-bd_sf"/>
</dbReference>
<dbReference type="PROSITE" id="PS51099">
    <property type="entry name" value="PTS_EIIB_TYPE_2"/>
    <property type="match status" value="1"/>
</dbReference>
<dbReference type="GO" id="GO:0006355">
    <property type="term" value="P:regulation of DNA-templated transcription"/>
    <property type="evidence" value="ECO:0007669"/>
    <property type="project" value="InterPro"/>
</dbReference>
<dbReference type="SUPFAM" id="SSF52794">
    <property type="entry name" value="PTS system IIB component-like"/>
    <property type="match status" value="1"/>
</dbReference>
<dbReference type="Pfam" id="PF05043">
    <property type="entry name" value="Mga"/>
    <property type="match status" value="1"/>
</dbReference>
<feature type="domain" description="PRD" evidence="8">
    <location>
        <begin position="185"/>
        <end position="290"/>
    </location>
</feature>
<dbReference type="KEGG" id="sfer:NCTC12278_01392"/>
<feature type="domain" description="PTS EIIA type-2" evidence="6">
    <location>
        <begin position="512"/>
        <end position="653"/>
    </location>
</feature>
<evidence type="ECO:0000256" key="3">
    <source>
        <dbReference type="ARBA" id="ARBA00023015"/>
    </source>
</evidence>
<name>A0A2X3WAB3_9STRE</name>
<dbReference type="PROSITE" id="PS51094">
    <property type="entry name" value="PTS_EIIA_TYPE_2"/>
    <property type="match status" value="1"/>
</dbReference>
<dbReference type="SUPFAM" id="SSF63520">
    <property type="entry name" value="PTS-regulatory domain, PRD"/>
    <property type="match status" value="2"/>
</dbReference>
<keyword evidence="2" id="KW-0677">Repeat</keyword>
<dbReference type="EMBL" id="LS483343">
    <property type="protein sequence ID" value="SQF40813.1"/>
    <property type="molecule type" value="Genomic_DNA"/>
</dbReference>
<keyword evidence="1" id="KW-0808">Transferase</keyword>
<dbReference type="InterPro" id="IPR013196">
    <property type="entry name" value="HTH_11"/>
</dbReference>
<dbReference type="InterPro" id="IPR007737">
    <property type="entry name" value="Mga_HTH"/>
</dbReference>
<dbReference type="InterPro" id="IPR011608">
    <property type="entry name" value="PRD"/>
</dbReference>
<dbReference type="PANTHER" id="PTHR30185">
    <property type="entry name" value="CRYPTIC BETA-GLUCOSIDE BGL OPERON ANTITERMINATOR"/>
    <property type="match status" value="1"/>
</dbReference>
<dbReference type="AlphaFoldDB" id="A0A2X3WAB3"/>
<keyword evidence="3" id="KW-0805">Transcription regulation</keyword>
<dbReference type="RefSeq" id="WP_018030239.1">
    <property type="nucleotide sequence ID" value="NZ_LS483343.1"/>
</dbReference>
<dbReference type="Pfam" id="PF02302">
    <property type="entry name" value="PTS_IIB"/>
    <property type="match status" value="1"/>
</dbReference>
<dbReference type="Gene3D" id="3.40.930.10">
    <property type="entry name" value="Mannitol-specific EII, Chain A"/>
    <property type="match status" value="1"/>
</dbReference>
<sequence>MLSQKEKRIVQYLSQHRDRYVTSSELAGYLSCSDRTVRTYIKSILALSPQTVGAELISKQGYGYRFEVLDDQQFLDFVSDNALASTRESIDISDRHNYILNKLIFEQNKILFDDLMDQLYVSRSTLSADLKKIRRDLLKYDLSVESRSNRGIFVEGSEHDKRRFIMDYFFSGHFLKNLHQYVGDDFFNLPISFEELTIVVLDECRTADLKLSDFVIQNLVVHIALAIKRVKDGFDISPIDLDLEKGQTELVIARNILNRVQKITGIAFPESETNYIALHLIAKGVKQDRQNSPDKADLIRQDLLNVLEKFDSQYGYHFSSDFTLIEGLLVHLEVLEERLRNHVHLDNPLLEDITSHYADAFELTKDVLGQMPVFAAYQLSDDEIAYVALHIMAAIERHKEDHKLNVLVICATGYGSAQMLKNRINNELNHLLNVVDLIGYYDIDDDKLQGIDVIISSIDLSNLVFTVPVFTVSVFLKDDEVAEIKKKIVNLRPSASRMAKWDGALPLEQVFDQFFSEDYFQIVEGTDKAKLLESMVHQFNDDEAYVAAMLNLLEQREGMSTVIFDERIAVPHPIKAIDKTHRIGLAIVRDGLVWDETYSTIKLVFLVSPSTCGNDGLDLLTARIVALTEDPEWTERLIASPDFETFKQIFLEEKG</sequence>
<reference evidence="9 10" key="1">
    <citation type="submission" date="2018-06" db="EMBL/GenBank/DDBJ databases">
        <authorList>
            <consortium name="Pathogen Informatics"/>
            <person name="Doyle S."/>
        </authorList>
    </citation>
    <scope>NUCLEOTIDE SEQUENCE [LARGE SCALE GENOMIC DNA]</scope>
    <source>
        <strain evidence="9 10">NCTC12278</strain>
    </source>
</reference>
<dbReference type="Proteomes" id="UP000249495">
    <property type="component" value="Chromosome 1"/>
</dbReference>
<keyword evidence="10" id="KW-1185">Reference proteome</keyword>
<feature type="domain" description="PRD" evidence="8">
    <location>
        <begin position="294"/>
        <end position="401"/>
    </location>
</feature>
<evidence type="ECO:0000256" key="4">
    <source>
        <dbReference type="ARBA" id="ARBA00023159"/>
    </source>
</evidence>
<dbReference type="OrthoDB" id="3710983at2"/>
<evidence type="ECO:0000256" key="2">
    <source>
        <dbReference type="ARBA" id="ARBA00022737"/>
    </source>
</evidence>
<dbReference type="InterPro" id="IPR036095">
    <property type="entry name" value="PTS_EIIB-like_sf"/>
</dbReference>
<evidence type="ECO:0000259" key="7">
    <source>
        <dbReference type="PROSITE" id="PS51099"/>
    </source>
</evidence>
<dbReference type="CDD" id="cd05568">
    <property type="entry name" value="PTS_IIB_bgl_like"/>
    <property type="match status" value="1"/>
</dbReference>
<evidence type="ECO:0000313" key="9">
    <source>
        <dbReference type="EMBL" id="SQF40813.1"/>
    </source>
</evidence>
<dbReference type="PROSITE" id="PS51372">
    <property type="entry name" value="PRD_2"/>
    <property type="match status" value="2"/>
</dbReference>
<dbReference type="PANTHER" id="PTHR30185:SF18">
    <property type="entry name" value="TRANSCRIPTIONAL REGULATOR MTLR"/>
    <property type="match status" value="1"/>
</dbReference>
<evidence type="ECO:0000256" key="1">
    <source>
        <dbReference type="ARBA" id="ARBA00022679"/>
    </source>
</evidence>
<evidence type="ECO:0000313" key="10">
    <source>
        <dbReference type="Proteomes" id="UP000249495"/>
    </source>
</evidence>
<dbReference type="GO" id="GO:0009401">
    <property type="term" value="P:phosphoenolpyruvate-dependent sugar phosphotransferase system"/>
    <property type="evidence" value="ECO:0007669"/>
    <property type="project" value="InterPro"/>
</dbReference>